<name>A0A0C4YQX6_9BURK</name>
<gene>
    <name evidence="2" type="ORF">RR42_s2828</name>
</gene>
<dbReference type="Proteomes" id="UP000031843">
    <property type="component" value="Chromosome secondary"/>
</dbReference>
<evidence type="ECO:0000313" key="3">
    <source>
        <dbReference type="Proteomes" id="UP000031843"/>
    </source>
</evidence>
<organism evidence="2 3">
    <name type="scientific">Cupriavidus basilensis</name>
    <dbReference type="NCBI Taxonomy" id="68895"/>
    <lineage>
        <taxon>Bacteria</taxon>
        <taxon>Pseudomonadati</taxon>
        <taxon>Pseudomonadota</taxon>
        <taxon>Betaproteobacteria</taxon>
        <taxon>Burkholderiales</taxon>
        <taxon>Burkholderiaceae</taxon>
        <taxon>Cupriavidus</taxon>
    </lineage>
</organism>
<dbReference type="STRING" id="68895.RR42_s2828"/>
<evidence type="ECO:0000313" key="2">
    <source>
        <dbReference type="EMBL" id="AJG24409.1"/>
    </source>
</evidence>
<dbReference type="KEGG" id="cbw:RR42_s2828"/>
<accession>A0A0C4YQX6</accession>
<dbReference type="AlphaFoldDB" id="A0A0C4YQX6"/>
<evidence type="ECO:0000256" key="1">
    <source>
        <dbReference type="SAM" id="MobiDB-lite"/>
    </source>
</evidence>
<feature type="region of interest" description="Disordered" evidence="1">
    <location>
        <begin position="43"/>
        <end position="101"/>
    </location>
</feature>
<dbReference type="EMBL" id="CP010537">
    <property type="protein sequence ID" value="AJG24409.1"/>
    <property type="molecule type" value="Genomic_DNA"/>
</dbReference>
<feature type="compositionally biased region" description="Pro residues" evidence="1">
    <location>
        <begin position="69"/>
        <end position="85"/>
    </location>
</feature>
<keyword evidence="3" id="KW-1185">Reference proteome</keyword>
<proteinExistence type="predicted"/>
<reference evidence="2 3" key="1">
    <citation type="journal article" date="2015" name="Genome Announc.">
        <title>Complete Genome Sequence of Cupriavidus basilensis 4G11, Isolated from the Oak Ridge Field Research Center Site.</title>
        <authorList>
            <person name="Ray J."/>
            <person name="Waters R.J."/>
            <person name="Skerker J.M."/>
            <person name="Kuehl J.V."/>
            <person name="Price M.N."/>
            <person name="Huang J."/>
            <person name="Chakraborty R."/>
            <person name="Arkin A.P."/>
            <person name="Deutschbauer A."/>
        </authorList>
    </citation>
    <scope>NUCLEOTIDE SEQUENCE [LARGE SCALE GENOMIC DNA]</scope>
    <source>
        <strain evidence="2">4G11</strain>
    </source>
</reference>
<protein>
    <submittedName>
        <fullName evidence="2">Uncharacterized protein</fullName>
    </submittedName>
</protein>
<sequence>MPLAPCAAAPAAVDVRRIVQESGKNLRTGCPVECRAPRKMIRETPGNTRKHQKAPGNAPTHCAVKPGRTNPPNPCPPIHARPSPPSCSLRAASPATGPTSR</sequence>